<evidence type="ECO:0000313" key="2">
    <source>
        <dbReference type="Proteomes" id="UP001342826"/>
    </source>
</evidence>
<protein>
    <submittedName>
        <fullName evidence="1">Uncharacterized protein</fullName>
    </submittedName>
</protein>
<name>A0ABU6P4I5_9BACI</name>
<reference evidence="1 2" key="1">
    <citation type="submission" date="2023-03" db="EMBL/GenBank/DDBJ databases">
        <title>Bacillus Genome Sequencing.</title>
        <authorList>
            <person name="Dunlap C."/>
        </authorList>
    </citation>
    <scope>NUCLEOTIDE SEQUENCE [LARGE SCALE GENOMIC DNA]</scope>
    <source>
        <strain evidence="1 2">NRS-1717</strain>
    </source>
</reference>
<keyword evidence="2" id="KW-1185">Reference proteome</keyword>
<accession>A0ABU6P4I5</accession>
<proteinExistence type="predicted"/>
<gene>
    <name evidence="1" type="ORF">P9271_22050</name>
</gene>
<sequence length="55" mass="6199">MNGDIRKSKFKQPINIKARVKEIEGIKVGKNEKNLSETLKDGVQKGIKTVAGWFK</sequence>
<dbReference type="GeneID" id="301143475"/>
<evidence type="ECO:0000313" key="1">
    <source>
        <dbReference type="EMBL" id="MED4403975.1"/>
    </source>
</evidence>
<comment type="caution">
    <text evidence="1">The sequence shown here is derived from an EMBL/GenBank/DDBJ whole genome shotgun (WGS) entry which is preliminary data.</text>
</comment>
<dbReference type="RefSeq" id="WP_156483678.1">
    <property type="nucleotide sequence ID" value="NZ_JARTFQ010000003.1"/>
</dbReference>
<dbReference type="EMBL" id="JARTFS010000021">
    <property type="protein sequence ID" value="MED4403975.1"/>
    <property type="molecule type" value="Genomic_DNA"/>
</dbReference>
<organism evidence="1 2">
    <name type="scientific">Metabacillus fastidiosus</name>
    <dbReference type="NCBI Taxonomy" id="1458"/>
    <lineage>
        <taxon>Bacteria</taxon>
        <taxon>Bacillati</taxon>
        <taxon>Bacillota</taxon>
        <taxon>Bacilli</taxon>
        <taxon>Bacillales</taxon>
        <taxon>Bacillaceae</taxon>
        <taxon>Metabacillus</taxon>
    </lineage>
</organism>
<dbReference type="Proteomes" id="UP001342826">
    <property type="component" value="Unassembled WGS sequence"/>
</dbReference>